<name>A0A8H3V3V7_VENIN</name>
<dbReference type="InterPro" id="IPR036928">
    <property type="entry name" value="AS_sf"/>
</dbReference>
<proteinExistence type="predicted"/>
<comment type="caution">
    <text evidence="2">The sequence shown here is derived from an EMBL/GenBank/DDBJ whole genome shotgun (WGS) entry which is preliminary data.</text>
</comment>
<dbReference type="PANTHER" id="PTHR42678">
    <property type="entry name" value="AMIDASE"/>
    <property type="match status" value="1"/>
</dbReference>
<dbReference type="AlphaFoldDB" id="A0A8H3V3V7"/>
<accession>A0A8H3V3V7</accession>
<dbReference type="PANTHER" id="PTHR42678:SF5">
    <property type="entry name" value="GLUTAMYL-TRNA(GLN) AMIDOTRANSFERASE SUBUNIT A"/>
    <property type="match status" value="1"/>
</dbReference>
<protein>
    <recommendedName>
        <fullName evidence="1">Amidase domain-containing protein</fullName>
    </recommendedName>
</protein>
<dbReference type="Proteomes" id="UP000433883">
    <property type="component" value="Unassembled WGS sequence"/>
</dbReference>
<evidence type="ECO:0000313" key="2">
    <source>
        <dbReference type="EMBL" id="KAE9981560.1"/>
    </source>
</evidence>
<evidence type="ECO:0000259" key="1">
    <source>
        <dbReference type="Pfam" id="PF01425"/>
    </source>
</evidence>
<reference evidence="2 3" key="1">
    <citation type="submission" date="2019-11" db="EMBL/GenBank/DDBJ databases">
        <title>Venturia inaequalis Genome Resource.</title>
        <authorList>
            <person name="Lichtner F.J."/>
        </authorList>
    </citation>
    <scope>NUCLEOTIDE SEQUENCE [LARGE SCALE GENOMIC DNA]</scope>
    <source>
        <strain evidence="2">Bline_iso_100314</strain>
    </source>
</reference>
<organism evidence="2 3">
    <name type="scientific">Venturia inaequalis</name>
    <name type="common">Apple scab fungus</name>
    <dbReference type="NCBI Taxonomy" id="5025"/>
    <lineage>
        <taxon>Eukaryota</taxon>
        <taxon>Fungi</taxon>
        <taxon>Dikarya</taxon>
        <taxon>Ascomycota</taxon>
        <taxon>Pezizomycotina</taxon>
        <taxon>Dothideomycetes</taxon>
        <taxon>Pleosporomycetidae</taxon>
        <taxon>Venturiales</taxon>
        <taxon>Venturiaceae</taxon>
        <taxon>Venturia</taxon>
    </lineage>
</organism>
<evidence type="ECO:0000313" key="3">
    <source>
        <dbReference type="Proteomes" id="UP000433883"/>
    </source>
</evidence>
<gene>
    <name evidence="2" type="ORF">BLS_007252</name>
</gene>
<dbReference type="SUPFAM" id="SSF75304">
    <property type="entry name" value="Amidase signature (AS) enzymes"/>
    <property type="match status" value="1"/>
</dbReference>
<dbReference type="Gene3D" id="3.90.1300.10">
    <property type="entry name" value="Amidase signature (AS) domain"/>
    <property type="match status" value="1"/>
</dbReference>
<feature type="domain" description="Amidase" evidence="1">
    <location>
        <begin position="74"/>
        <end position="527"/>
    </location>
</feature>
<sequence>MVRLNFPDDIANAPSTSTITTKNTVLTFQPRNLAISRSNMGELSVDMRILAVDELTIDQVHTAYKRGTYTARHLTEAYIARIKALDQTGPKLNAITAVSTTALDEAVALDHYFESNSKFIGPLHGIPVIVKDQCDTKGLETTYGNLRCKHIPTEDATLVKRLRDAGAIVLAKSTMPDFAASYNSCSSVSGETLNPYDTTRETGGSSAGTGAAIAANYGLIGVGEDTGGSIRVPASFCNLVGLRPTVGMVSRAGLSPLVKTQDTPGPMTRTVRDAAIMLDALVGFDEKDLYTTAVSIAGPPKGGSYASNLTEKTLAGARIGVLKSVFGDDRDPECGAVNKTLRAAFAKFTTGTTLVEIDDIPNLKHYLGFTSTYKSRSHFDIDNFLKAHPHLDLTLDQLYESKSFHQSLSLWQDIASSKSNTHPYEDPDYAGRLDQREDFQRIVIGIMAKHNLDALVYPSVRIPPPTVEDVVGPRFNDEFPTNTVIGSQLRMPAISVPVGFTEEGKPHGGLPVGLELLGMPFREQLLLELAYGVEQLTKARRAPVF</sequence>
<dbReference type="Pfam" id="PF01425">
    <property type="entry name" value="Amidase"/>
    <property type="match status" value="1"/>
</dbReference>
<dbReference type="EMBL" id="WNWQ01000056">
    <property type="protein sequence ID" value="KAE9981560.1"/>
    <property type="molecule type" value="Genomic_DNA"/>
</dbReference>
<dbReference type="InterPro" id="IPR023631">
    <property type="entry name" value="Amidase_dom"/>
</dbReference>